<evidence type="ECO:0000313" key="5">
    <source>
        <dbReference type="EMBL" id="SVE59621.1"/>
    </source>
</evidence>
<keyword evidence="1" id="KW-0645">Protease</keyword>
<dbReference type="Pfam" id="PF01483">
    <property type="entry name" value="P_proprotein"/>
    <property type="match status" value="1"/>
</dbReference>
<evidence type="ECO:0000256" key="1">
    <source>
        <dbReference type="ARBA" id="ARBA00022670"/>
    </source>
</evidence>
<dbReference type="InterPro" id="IPR002884">
    <property type="entry name" value="P_dom"/>
</dbReference>
<feature type="region of interest" description="Disordered" evidence="3">
    <location>
        <begin position="121"/>
        <end position="144"/>
    </location>
</feature>
<feature type="domain" description="P/Homo B" evidence="4">
    <location>
        <begin position="31"/>
        <end position="119"/>
    </location>
</feature>
<dbReference type="Gene3D" id="2.60.120.260">
    <property type="entry name" value="Galactose-binding domain-like"/>
    <property type="match status" value="1"/>
</dbReference>
<keyword evidence="2" id="KW-0378">Hydrolase</keyword>
<evidence type="ECO:0000256" key="2">
    <source>
        <dbReference type="ARBA" id="ARBA00022801"/>
    </source>
</evidence>
<dbReference type="GO" id="GO:0004252">
    <property type="term" value="F:serine-type endopeptidase activity"/>
    <property type="evidence" value="ECO:0007669"/>
    <property type="project" value="InterPro"/>
</dbReference>
<proteinExistence type="predicted"/>
<feature type="non-terminal residue" evidence="5">
    <location>
        <position position="144"/>
    </location>
</feature>
<dbReference type="EMBL" id="UINC01228349">
    <property type="protein sequence ID" value="SVE59621.1"/>
    <property type="molecule type" value="Genomic_DNA"/>
</dbReference>
<dbReference type="InterPro" id="IPR008979">
    <property type="entry name" value="Galactose-bd-like_sf"/>
</dbReference>
<accession>A0A383ES76</accession>
<evidence type="ECO:0000259" key="4">
    <source>
        <dbReference type="Pfam" id="PF01483"/>
    </source>
</evidence>
<dbReference type="GO" id="GO:0006508">
    <property type="term" value="P:proteolysis"/>
    <property type="evidence" value="ECO:0007669"/>
    <property type="project" value="UniProtKB-KW"/>
</dbReference>
<gene>
    <name evidence="5" type="ORF">METZ01_LOCUS512475</name>
</gene>
<name>A0A383ES76_9ZZZZ</name>
<reference evidence="5" key="1">
    <citation type="submission" date="2018-05" db="EMBL/GenBank/DDBJ databases">
        <authorList>
            <person name="Lanie J.A."/>
            <person name="Ng W.-L."/>
            <person name="Kazmierczak K.M."/>
            <person name="Andrzejewski T.M."/>
            <person name="Davidsen T.M."/>
            <person name="Wayne K.J."/>
            <person name="Tettelin H."/>
            <person name="Glass J.I."/>
            <person name="Rusch D."/>
            <person name="Podicherti R."/>
            <person name="Tsui H.-C.T."/>
            <person name="Winkler M.E."/>
        </authorList>
    </citation>
    <scope>NUCLEOTIDE SEQUENCE</scope>
</reference>
<organism evidence="5">
    <name type="scientific">marine metagenome</name>
    <dbReference type="NCBI Taxonomy" id="408172"/>
    <lineage>
        <taxon>unclassified sequences</taxon>
        <taxon>metagenomes</taxon>
        <taxon>ecological metagenomes</taxon>
    </lineage>
</organism>
<dbReference type="AlphaFoldDB" id="A0A383ES76"/>
<evidence type="ECO:0000256" key="3">
    <source>
        <dbReference type="SAM" id="MobiDB-lite"/>
    </source>
</evidence>
<sequence>MNIPDSGTITDINLKFSGSVDNNYSFYRSYIGLVSPYGTHVTLTRHDNSDMNTDIVDRGIWDDEATKSMSEVSKPFNDSFRPDSLLSKFDGEEMKGEWELFIYEDQGGTGTFTEWELQITHDNSTPSDPPAERPGTLYRKGGQV</sequence>
<dbReference type="SUPFAM" id="SSF49785">
    <property type="entry name" value="Galactose-binding domain-like"/>
    <property type="match status" value="1"/>
</dbReference>
<protein>
    <recommendedName>
        <fullName evidence="4">P/Homo B domain-containing protein</fullName>
    </recommendedName>
</protein>